<feature type="transmembrane region" description="Helical" evidence="1">
    <location>
        <begin position="510"/>
        <end position="528"/>
    </location>
</feature>
<keyword evidence="1" id="KW-0472">Membrane</keyword>
<feature type="transmembrane region" description="Helical" evidence="1">
    <location>
        <begin position="204"/>
        <end position="226"/>
    </location>
</feature>
<evidence type="ECO:0000256" key="1">
    <source>
        <dbReference type="SAM" id="Phobius"/>
    </source>
</evidence>
<gene>
    <name evidence="2" type="ORF">U14_05757</name>
</gene>
<dbReference type="NCBIfam" id="TIGR03662">
    <property type="entry name" value="Chlor_Arch_YYY"/>
    <property type="match status" value="1"/>
</dbReference>
<dbReference type="InterPro" id="IPR018746">
    <property type="entry name" value="DUF2298"/>
</dbReference>
<dbReference type="HOGENOM" id="CLU_011570_0_0_0"/>
<feature type="transmembrane region" description="Helical" evidence="1">
    <location>
        <begin position="471"/>
        <end position="490"/>
    </location>
</feature>
<feature type="transmembrane region" description="Helical" evidence="1">
    <location>
        <begin position="444"/>
        <end position="464"/>
    </location>
</feature>
<protein>
    <submittedName>
        <fullName evidence="2">Conserved protein</fullName>
    </submittedName>
</protein>
<feature type="transmembrane region" description="Helical" evidence="1">
    <location>
        <begin position="421"/>
        <end position="438"/>
    </location>
</feature>
<dbReference type="STRING" id="1499966.U14_05757"/>
<keyword evidence="3" id="KW-1185">Reference proteome</keyword>
<evidence type="ECO:0000313" key="2">
    <source>
        <dbReference type="EMBL" id="GAK54472.1"/>
    </source>
</evidence>
<feature type="transmembrane region" description="Helical" evidence="1">
    <location>
        <begin position="62"/>
        <end position="80"/>
    </location>
</feature>
<accession>A0A081BSU1</accession>
<feature type="transmembrane region" description="Helical" evidence="1">
    <location>
        <begin position="540"/>
        <end position="558"/>
    </location>
</feature>
<feature type="transmembrane region" description="Helical" evidence="1">
    <location>
        <begin position="341"/>
        <end position="363"/>
    </location>
</feature>
<dbReference type="Pfam" id="PF10060">
    <property type="entry name" value="DUF2298"/>
    <property type="match status" value="1"/>
</dbReference>
<feature type="transmembrane region" description="Helical" evidence="1">
    <location>
        <begin position="92"/>
        <end position="112"/>
    </location>
</feature>
<name>A0A081BSU1_9BACT</name>
<dbReference type="AlphaFoldDB" id="A0A081BSU1"/>
<feature type="transmembrane region" description="Helical" evidence="1">
    <location>
        <begin position="31"/>
        <end position="50"/>
    </location>
</feature>
<keyword evidence="1" id="KW-0812">Transmembrane</keyword>
<feature type="transmembrane region" description="Helical" evidence="1">
    <location>
        <begin position="175"/>
        <end position="197"/>
    </location>
</feature>
<reference evidence="2" key="1">
    <citation type="journal article" date="2015" name="PeerJ">
        <title>First genomic representation of candidate bacterial phylum KSB3 points to enhanced environmental sensing as a trigger of wastewater bulking.</title>
        <authorList>
            <person name="Sekiguchi Y."/>
            <person name="Ohashi A."/>
            <person name="Parks D.H."/>
            <person name="Yamauchi T."/>
            <person name="Tyson G.W."/>
            <person name="Hugenholtz P."/>
        </authorList>
    </citation>
    <scope>NUCLEOTIDE SEQUENCE [LARGE SCALE GENOMIC DNA]</scope>
</reference>
<dbReference type="PANTHER" id="PTHR10790">
    <property type="entry name" value="TPR-DOMAIN CONTAINING PROTEIN"/>
    <property type="match status" value="1"/>
</dbReference>
<dbReference type="EMBL" id="DF820461">
    <property type="protein sequence ID" value="GAK54472.1"/>
    <property type="molecule type" value="Genomic_DNA"/>
</dbReference>
<dbReference type="Proteomes" id="UP000030700">
    <property type="component" value="Unassembled WGS sequence"/>
</dbReference>
<organism evidence="2">
    <name type="scientific">Candidatus Moduliflexus flocculans</name>
    <dbReference type="NCBI Taxonomy" id="1499966"/>
    <lineage>
        <taxon>Bacteria</taxon>
        <taxon>Candidatus Moduliflexota</taxon>
        <taxon>Candidatus Moduliflexia</taxon>
        <taxon>Candidatus Moduliflexales</taxon>
        <taxon>Candidatus Moduliflexaceae</taxon>
    </lineage>
</organism>
<sequence>MRVWYLFFLTLGWGSFPLAFAVFQRFPDRGFALSKIFGLFCVSYAIWLSASLNIAPYTSSTITLFLAIFGILNGIFLLLHRRAIWQTLKTHIPLFLLIEAIFAGVFFVALAIRMYNPDITGAEKEPDFMLMNAMLRTESFPPKDSWFAGEFVNYYYFGYVIWATVIKALGEIAPIGFNLALATIPALSAAASFGLVYHWTRHIAYGLFSSFLLVVAANMDGLIQIIQRGHVFPFDWWRSSRIIPDTINEFPYFSFLLGDLHAHFMAIPFLALLIALLSAYVDGGSRYVRIPQFFFVGLALGSAAFINTWDYPPAVILAACGMFAAIRASRQAVQRSLLTQLVMSAGLAVALIAISRVAFWPFYQHFTPQLSLKNLRVVAAAQRTGILDFLKIYALFLAALMPMALSMLLENLPTRQTSKEITIITINFILLGSVFWWLGISVRVVLLTAIFSLIFFVIWHRALLNNAHADLPLLLISLAFAILAGCEIFYIQDFYGHPLERQNTIFKFTYHAWILLSLGTPVVLFRTQALLQTLPRKIRIGWRGSLAALCGVCLIYPACATFEKTNHFRGEKQGGLFYLPTLNGIGYIVYNYPQEYEALMWIQQHLDRQAVILEATGNPYSFFGRVSATTGRITVLGWGNHEALWRDPTWKSITERTDEIRQMYENIDKSAILPLLQKYQINYIYVGTLERQTYDNAGLDAFAADFPVVYRNPLITIYEVNPARMKKE</sequence>
<feature type="transmembrane region" description="Helical" evidence="1">
    <location>
        <begin position="260"/>
        <end position="280"/>
    </location>
</feature>
<proteinExistence type="predicted"/>
<dbReference type="PANTHER" id="PTHR10790:SF51">
    <property type="entry name" value="TETRATRICOPEPTIDE REPEAT PROTEIN"/>
    <property type="match status" value="1"/>
</dbReference>
<keyword evidence="1" id="KW-1133">Transmembrane helix</keyword>
<evidence type="ECO:0000313" key="3">
    <source>
        <dbReference type="Proteomes" id="UP000030700"/>
    </source>
</evidence>
<feature type="transmembrane region" description="Helical" evidence="1">
    <location>
        <begin position="392"/>
        <end position="409"/>
    </location>
</feature>
<feature type="transmembrane region" description="Helical" evidence="1">
    <location>
        <begin position="287"/>
        <end position="305"/>
    </location>
</feature>